<evidence type="ECO:0000256" key="4">
    <source>
        <dbReference type="ARBA" id="ARBA00022840"/>
    </source>
</evidence>
<dbReference type="SUPFAM" id="SSF52540">
    <property type="entry name" value="P-loop containing nucleoside triphosphate hydrolases"/>
    <property type="match status" value="1"/>
</dbReference>
<evidence type="ECO:0000256" key="1">
    <source>
        <dbReference type="ARBA" id="ARBA00022741"/>
    </source>
</evidence>
<comment type="similarity">
    <text evidence="5">Belongs to the helicase family. DinG subfamily.</text>
</comment>
<dbReference type="InterPro" id="IPR027417">
    <property type="entry name" value="P-loop_NTPase"/>
</dbReference>
<dbReference type="GO" id="GO:0004527">
    <property type="term" value="F:exonuclease activity"/>
    <property type="evidence" value="ECO:0007669"/>
    <property type="project" value="UniProtKB-KW"/>
</dbReference>
<dbReference type="InterPro" id="IPR014013">
    <property type="entry name" value="Helic_SF1/SF2_ATP-bd_DinG/Rad3"/>
</dbReference>
<dbReference type="GO" id="GO:0005524">
    <property type="term" value="F:ATP binding"/>
    <property type="evidence" value="ECO:0007669"/>
    <property type="project" value="UniProtKB-KW"/>
</dbReference>
<dbReference type="EMBL" id="CP097092">
    <property type="protein sequence ID" value="UQF78121.1"/>
    <property type="molecule type" value="Genomic_DNA"/>
</dbReference>
<dbReference type="InterPro" id="IPR036397">
    <property type="entry name" value="RNaseH_sf"/>
</dbReference>
<dbReference type="GO" id="GO:0006139">
    <property type="term" value="P:nucleobase-containing compound metabolic process"/>
    <property type="evidence" value="ECO:0007669"/>
    <property type="project" value="InterPro"/>
</dbReference>
<evidence type="ECO:0000259" key="6">
    <source>
        <dbReference type="PROSITE" id="PS51193"/>
    </source>
</evidence>
<sequence>MTSTKSATQKLEELILPGTPSAVRKKYLELAERAEHESFDVLEDDIVVLDTETTGLSFKKCSLIEISAAKLSGREIVERFQTFVDPGCSIPEEITALTSITDEDVKGAPSAKEAVAALAEFVGGLPVLAHNATFDRTFIERVPGGTSVSDTWIDTLSLSRIALPRLSSHKLSSMAEAFGTMKVTHRASDDVDALCGMWRILLLGLMNLPRGLLAKLASMHDGVEWTFRPIFSYLSQMKEEEAVQRGVAKKDATGAELADAEISGTFFSLKDIRSQLVADIKAKARRDADDPETPAMLPISKDEIHRAFAKPGVVSQMYDKFETRSEQVSMSVEVRNALVTSSHRELEAGTGIGKSIAYLLPEVLFAQKNDVTVGIATKTNALTDQLVVHDLPALARALPNGLSFCSLKGYEHYPCLHRVDRAALEELPLTLLDQEGRSSNSVASDMLTAIAVIYAYACQSADGDLDALGIRWRSVPREMVTIKAAECLRSKCPYYPHECFVHGARKRAGSSDVVVTNHSLLLRNVAADGKILPPIRHWVIDEAHGFEAEARRQWAVEISAKEMRNGFELLGGIKSGAIHAAMVGAANLEDSTLLTGLLTRSAAAVQRAMAAMGNLMATVHELAPLAKSDGGYNSLQLWINDEVRETEEWKEVLETASVALSALEEAALRIGKTTDALVASAPNLASNLSEAGVFLSALLESLKLICEGTDKSYVYSAKLTRLKRDIGSEALVAEKLDIGAELAEKWLPETHSVVFTSATIAVGDDFSHFEHAVGLDRGAFEHKSLHLESSFDYENHMGVFVAEDMPAPTDSGYLDALEKLLYDVHVQMGGSVLTLFTNRRDMERLYEALEPRLSEQGLNLACQERSSSARRVREKFLAEKNLSLFALKSFWEGFDAAGDTLRCVVIPKLPFASPNEPLVKEREAREDRAWWRYSLPEAVIATKQAAGRLIRSADDKGVLVLADSRLVSKRYGSSFLKSLPNKNYQRVLTKDISEQIAKWREEHDA</sequence>
<dbReference type="CDD" id="cd06127">
    <property type="entry name" value="DEDDh"/>
    <property type="match status" value="1"/>
</dbReference>
<evidence type="ECO:0000256" key="2">
    <source>
        <dbReference type="ARBA" id="ARBA00022801"/>
    </source>
</evidence>
<dbReference type="Pfam" id="PF13307">
    <property type="entry name" value="Helicase_C_2"/>
    <property type="match status" value="1"/>
</dbReference>
<accession>A0A9E7ACJ7</accession>
<evidence type="ECO:0000313" key="7">
    <source>
        <dbReference type="EMBL" id="UQF78121.1"/>
    </source>
</evidence>
<protein>
    <submittedName>
        <fullName evidence="7">Exonuclease domain-containing protein</fullName>
    </submittedName>
</protein>
<dbReference type="Pfam" id="PF00929">
    <property type="entry name" value="RNase_T"/>
    <property type="match status" value="1"/>
</dbReference>
<dbReference type="InterPro" id="IPR012337">
    <property type="entry name" value="RNaseH-like_sf"/>
</dbReference>
<keyword evidence="4" id="KW-0067">ATP-binding</keyword>
<keyword evidence="1" id="KW-0547">Nucleotide-binding</keyword>
<proteinExistence type="inferred from homology"/>
<evidence type="ECO:0000256" key="5">
    <source>
        <dbReference type="ARBA" id="ARBA00038058"/>
    </source>
</evidence>
<dbReference type="InterPro" id="IPR006555">
    <property type="entry name" value="ATP-dep_Helicase_C"/>
</dbReference>
<dbReference type="InterPro" id="IPR045028">
    <property type="entry name" value="DinG/Rad3-like"/>
</dbReference>
<organism evidence="7 8">
    <name type="scientific">Lancefieldella parvula</name>
    <dbReference type="NCBI Taxonomy" id="1382"/>
    <lineage>
        <taxon>Bacteria</taxon>
        <taxon>Bacillati</taxon>
        <taxon>Actinomycetota</taxon>
        <taxon>Coriobacteriia</taxon>
        <taxon>Coriobacteriales</taxon>
        <taxon>Atopobiaceae</taxon>
        <taxon>Lancefieldella</taxon>
    </lineage>
</organism>
<keyword evidence="3 7" id="KW-0269">Exonuclease</keyword>
<dbReference type="SMART" id="SM00479">
    <property type="entry name" value="EXOIII"/>
    <property type="match status" value="1"/>
</dbReference>
<dbReference type="GO" id="GO:0016818">
    <property type="term" value="F:hydrolase activity, acting on acid anhydrides, in phosphorus-containing anhydrides"/>
    <property type="evidence" value="ECO:0007669"/>
    <property type="project" value="InterPro"/>
</dbReference>
<feature type="domain" description="Helicase ATP-binding" evidence="6">
    <location>
        <begin position="313"/>
        <end position="587"/>
    </location>
</feature>
<dbReference type="AlphaFoldDB" id="A0A9E7ACJ7"/>
<dbReference type="SMART" id="SM00491">
    <property type="entry name" value="HELICc2"/>
    <property type="match status" value="1"/>
</dbReference>
<dbReference type="FunFam" id="3.30.420.10:FF:000045">
    <property type="entry name" value="3'-5' exonuclease DinG"/>
    <property type="match status" value="1"/>
</dbReference>
<dbReference type="Gene3D" id="3.30.420.10">
    <property type="entry name" value="Ribonuclease H-like superfamily/Ribonuclease H"/>
    <property type="match status" value="1"/>
</dbReference>
<dbReference type="PROSITE" id="PS51193">
    <property type="entry name" value="HELICASE_ATP_BIND_2"/>
    <property type="match status" value="1"/>
</dbReference>
<dbReference type="Gene3D" id="3.40.50.300">
    <property type="entry name" value="P-loop containing nucleotide triphosphate hydrolases"/>
    <property type="match status" value="2"/>
</dbReference>
<dbReference type="PANTHER" id="PTHR11472:SF34">
    <property type="entry name" value="REGULATOR OF TELOMERE ELONGATION HELICASE 1"/>
    <property type="match status" value="1"/>
</dbReference>
<dbReference type="GO" id="GO:0003678">
    <property type="term" value="F:DNA helicase activity"/>
    <property type="evidence" value="ECO:0007669"/>
    <property type="project" value="TreeGrafter"/>
</dbReference>
<dbReference type="Proteomes" id="UP000831562">
    <property type="component" value="Chromosome"/>
</dbReference>
<dbReference type="SUPFAM" id="SSF53098">
    <property type="entry name" value="Ribonuclease H-like"/>
    <property type="match status" value="1"/>
</dbReference>
<evidence type="ECO:0000256" key="3">
    <source>
        <dbReference type="ARBA" id="ARBA00022839"/>
    </source>
</evidence>
<evidence type="ECO:0000313" key="8">
    <source>
        <dbReference type="Proteomes" id="UP000831562"/>
    </source>
</evidence>
<dbReference type="GO" id="GO:0003676">
    <property type="term" value="F:nucleic acid binding"/>
    <property type="evidence" value="ECO:0007669"/>
    <property type="project" value="InterPro"/>
</dbReference>
<keyword evidence="2" id="KW-0378">Hydrolase</keyword>
<dbReference type="InterPro" id="IPR013520">
    <property type="entry name" value="Ribonucl_H"/>
</dbReference>
<dbReference type="PANTHER" id="PTHR11472">
    <property type="entry name" value="DNA REPAIR DEAD HELICASE RAD3/XP-D SUBFAMILY MEMBER"/>
    <property type="match status" value="1"/>
</dbReference>
<keyword evidence="3 7" id="KW-0540">Nuclease</keyword>
<name>A0A9E7ACJ7_9ACTN</name>
<gene>
    <name evidence="7" type="ORF">M3I19_07620</name>
</gene>
<reference evidence="7" key="1">
    <citation type="submission" date="2022-05" db="EMBL/GenBank/DDBJ databases">
        <title>Using nanopore sequencing to obtain complete genomes from saliva samples.</title>
        <authorList>
            <person name="Baker J.L."/>
        </authorList>
    </citation>
    <scope>NUCLEOTIDE SEQUENCE</scope>
    <source>
        <strain evidence="7">JCVI-JB-Lp32</strain>
    </source>
</reference>